<dbReference type="Pfam" id="PF00576">
    <property type="entry name" value="Transthyretin"/>
    <property type="match status" value="1"/>
</dbReference>
<dbReference type="EC" id="3.5.2.17" evidence="7"/>
<gene>
    <name evidence="9" type="primary">uraH</name>
    <name evidence="9" type="ORF">ACFPOG_28905</name>
</gene>
<comment type="function">
    <text evidence="2">Catalyzes the hydrolysis of 5-hydroxyisourate (HIU) to 2-oxo-4-hydroxy-4-carboxy-5-ureidoimidazoline (OHCU).</text>
</comment>
<evidence type="ECO:0000256" key="4">
    <source>
        <dbReference type="ARBA" id="ARBA00011881"/>
    </source>
</evidence>
<dbReference type="NCBIfam" id="TIGR02962">
    <property type="entry name" value="hdxy_isourate"/>
    <property type="match status" value="1"/>
</dbReference>
<evidence type="ECO:0000256" key="7">
    <source>
        <dbReference type="RuleBase" id="RU361270"/>
    </source>
</evidence>
<keyword evidence="10" id="KW-1185">Reference proteome</keyword>
<evidence type="ECO:0000259" key="8">
    <source>
        <dbReference type="Pfam" id="PF00576"/>
    </source>
</evidence>
<accession>A0ABW0KFK4</accession>
<dbReference type="CDD" id="cd05822">
    <property type="entry name" value="TLP_HIUase"/>
    <property type="match status" value="1"/>
</dbReference>
<dbReference type="RefSeq" id="WP_377526589.1">
    <property type="nucleotide sequence ID" value="NZ_JAQFVF010000005.1"/>
</dbReference>
<name>A0ABW0KFK4_9BACL</name>
<evidence type="ECO:0000256" key="1">
    <source>
        <dbReference type="ARBA" id="ARBA00001043"/>
    </source>
</evidence>
<comment type="subunit">
    <text evidence="4 7">Homotetramer.</text>
</comment>
<dbReference type="PROSITE" id="PS00768">
    <property type="entry name" value="TRANSTHYRETIN_1"/>
    <property type="match status" value="1"/>
</dbReference>
<dbReference type="Gene3D" id="2.60.40.180">
    <property type="entry name" value="Transthyretin/hydroxyisourate hydrolase domain"/>
    <property type="match status" value="1"/>
</dbReference>
<keyword evidence="6 7" id="KW-0378">Hydrolase</keyword>
<dbReference type="InterPro" id="IPR023416">
    <property type="entry name" value="Transthyretin/HIU_hydrolase_d"/>
</dbReference>
<organism evidence="9 10">
    <name type="scientific">Paenibacillus aestuarii</name>
    <dbReference type="NCBI Taxonomy" id="516965"/>
    <lineage>
        <taxon>Bacteria</taxon>
        <taxon>Bacillati</taxon>
        <taxon>Bacillota</taxon>
        <taxon>Bacilli</taxon>
        <taxon>Bacillales</taxon>
        <taxon>Paenibacillaceae</taxon>
        <taxon>Paenibacillus</taxon>
    </lineage>
</organism>
<dbReference type="PANTHER" id="PTHR10395">
    <property type="entry name" value="URICASE AND TRANSTHYRETIN-RELATED"/>
    <property type="match status" value="1"/>
</dbReference>
<evidence type="ECO:0000256" key="6">
    <source>
        <dbReference type="ARBA" id="ARBA00022801"/>
    </source>
</evidence>
<evidence type="ECO:0000256" key="3">
    <source>
        <dbReference type="ARBA" id="ARBA00009850"/>
    </source>
</evidence>
<dbReference type="InterPro" id="IPR014306">
    <property type="entry name" value="Hydroxyisourate_hydrolase"/>
</dbReference>
<proteinExistence type="inferred from homology"/>
<dbReference type="SUPFAM" id="SSF49472">
    <property type="entry name" value="Transthyretin (synonym: prealbumin)"/>
    <property type="match status" value="1"/>
</dbReference>
<dbReference type="InterPro" id="IPR036817">
    <property type="entry name" value="Transthyretin/HIU_hydrolase_sf"/>
</dbReference>
<evidence type="ECO:0000313" key="10">
    <source>
        <dbReference type="Proteomes" id="UP001596044"/>
    </source>
</evidence>
<comment type="similarity">
    <text evidence="3 7">Belongs to the transthyretin family. 5-hydroxyisourate hydrolase subfamily.</text>
</comment>
<protein>
    <recommendedName>
        <fullName evidence="7">5-hydroxyisourate hydrolase</fullName>
        <shortName evidence="7">HIU hydrolase</shortName>
        <shortName evidence="7">HIUHase</shortName>
        <ecNumber evidence="7">3.5.2.17</ecNumber>
    </recommendedName>
</protein>
<evidence type="ECO:0000256" key="5">
    <source>
        <dbReference type="ARBA" id="ARBA00022631"/>
    </source>
</evidence>
<evidence type="ECO:0000256" key="2">
    <source>
        <dbReference type="ARBA" id="ARBA00002704"/>
    </source>
</evidence>
<dbReference type="GO" id="GO:0033971">
    <property type="term" value="F:hydroxyisourate hydrolase activity"/>
    <property type="evidence" value="ECO:0007669"/>
    <property type="project" value="UniProtKB-EC"/>
</dbReference>
<sequence>MMSAGITTHVLDISAGCPASGVQIELFQRLNDGRTKLLQTAYTNADGRVQGPMLIGESVTTGTYELVFHVGNYFRNRGISLEEPLFLDQVPVRFGISRSSSHYHVPLLVAPWGYNTYRGS</sequence>
<dbReference type="PANTHER" id="PTHR10395:SF7">
    <property type="entry name" value="5-HYDROXYISOURATE HYDROLASE"/>
    <property type="match status" value="1"/>
</dbReference>
<feature type="domain" description="Transthyretin/hydroxyisourate hydrolase" evidence="8">
    <location>
        <begin position="6"/>
        <end position="119"/>
    </location>
</feature>
<comment type="caution">
    <text evidence="9">The sequence shown here is derived from an EMBL/GenBank/DDBJ whole genome shotgun (WGS) entry which is preliminary data.</text>
</comment>
<dbReference type="EMBL" id="JBHSMJ010000042">
    <property type="protein sequence ID" value="MFC5452233.1"/>
    <property type="molecule type" value="Genomic_DNA"/>
</dbReference>
<keyword evidence="5 7" id="KW-0659">Purine metabolism</keyword>
<dbReference type="Proteomes" id="UP001596044">
    <property type="component" value="Unassembled WGS sequence"/>
</dbReference>
<reference evidence="10" key="1">
    <citation type="journal article" date="2019" name="Int. J. Syst. Evol. Microbiol.">
        <title>The Global Catalogue of Microorganisms (GCM) 10K type strain sequencing project: providing services to taxonomists for standard genome sequencing and annotation.</title>
        <authorList>
            <consortium name="The Broad Institute Genomics Platform"/>
            <consortium name="The Broad Institute Genome Sequencing Center for Infectious Disease"/>
            <person name="Wu L."/>
            <person name="Ma J."/>
        </authorList>
    </citation>
    <scope>NUCLEOTIDE SEQUENCE [LARGE SCALE GENOMIC DNA]</scope>
    <source>
        <strain evidence="10">KACC 11904</strain>
    </source>
</reference>
<comment type="catalytic activity">
    <reaction evidence="1 7">
        <text>5-hydroxyisourate + H2O = 5-hydroxy-2-oxo-4-ureido-2,5-dihydro-1H-imidazole-5-carboxylate + H(+)</text>
        <dbReference type="Rhea" id="RHEA:23736"/>
        <dbReference type="ChEBI" id="CHEBI:15377"/>
        <dbReference type="ChEBI" id="CHEBI:15378"/>
        <dbReference type="ChEBI" id="CHEBI:18072"/>
        <dbReference type="ChEBI" id="CHEBI:58639"/>
        <dbReference type="EC" id="3.5.2.17"/>
    </reaction>
</comment>
<dbReference type="InterPro" id="IPR023418">
    <property type="entry name" value="Thyroxine_BS"/>
</dbReference>
<evidence type="ECO:0000313" key="9">
    <source>
        <dbReference type="EMBL" id="MFC5452233.1"/>
    </source>
</evidence>